<proteinExistence type="inferred from homology"/>
<dbReference type="Proteomes" id="UP001232973">
    <property type="component" value="Unassembled WGS sequence"/>
</dbReference>
<evidence type="ECO:0000256" key="7">
    <source>
        <dbReference type="ARBA" id="ARBA00023065"/>
    </source>
</evidence>
<reference evidence="11 12" key="1">
    <citation type="submission" date="2023-07" db="EMBL/GenBank/DDBJ databases">
        <title>Genomic Encyclopedia of Type Strains, Phase IV (KMG-IV): sequencing the most valuable type-strain genomes for metagenomic binning, comparative biology and taxonomic classification.</title>
        <authorList>
            <person name="Goeker M."/>
        </authorList>
    </citation>
    <scope>NUCLEOTIDE SEQUENCE [LARGE SCALE GENOMIC DNA]</scope>
    <source>
        <strain evidence="11 12">DSM 4006</strain>
    </source>
</reference>
<accession>A0ABT9XF67</accession>
<dbReference type="PRINTS" id="PR01264">
    <property type="entry name" value="MECHCHANNEL"/>
</dbReference>
<evidence type="ECO:0000256" key="3">
    <source>
        <dbReference type="ARBA" id="ARBA00022448"/>
    </source>
</evidence>
<evidence type="ECO:0000256" key="10">
    <source>
        <dbReference type="HAMAP-Rule" id="MF_00115"/>
    </source>
</evidence>
<comment type="subunit">
    <text evidence="10">Homopentamer.</text>
</comment>
<evidence type="ECO:0000256" key="4">
    <source>
        <dbReference type="ARBA" id="ARBA00022475"/>
    </source>
</evidence>
<dbReference type="SUPFAM" id="SSF81330">
    <property type="entry name" value="Gated mechanosensitive channel"/>
    <property type="match status" value="1"/>
</dbReference>
<keyword evidence="3 10" id="KW-0813">Transport</keyword>
<keyword evidence="6 10" id="KW-1133">Transmembrane helix</keyword>
<keyword evidence="5 10" id="KW-0812">Transmembrane</keyword>
<name>A0ABT9XF67_9BACL</name>
<evidence type="ECO:0000256" key="5">
    <source>
        <dbReference type="ARBA" id="ARBA00022692"/>
    </source>
</evidence>
<protein>
    <recommendedName>
        <fullName evidence="10">Large-conductance mechanosensitive channel</fullName>
    </recommendedName>
</protein>
<dbReference type="NCBIfam" id="NF001843">
    <property type="entry name" value="PRK00567.1-4"/>
    <property type="match status" value="1"/>
</dbReference>
<evidence type="ECO:0000256" key="1">
    <source>
        <dbReference type="ARBA" id="ARBA00004651"/>
    </source>
</evidence>
<keyword evidence="12" id="KW-1185">Reference proteome</keyword>
<dbReference type="PANTHER" id="PTHR30266">
    <property type="entry name" value="MECHANOSENSITIVE CHANNEL MSCL"/>
    <property type="match status" value="1"/>
</dbReference>
<evidence type="ECO:0000256" key="8">
    <source>
        <dbReference type="ARBA" id="ARBA00023136"/>
    </source>
</evidence>
<keyword evidence="9 10" id="KW-0407">Ion channel</keyword>
<keyword evidence="7 10" id="KW-0406">Ion transport</keyword>
<dbReference type="InterPro" id="IPR037673">
    <property type="entry name" value="MSC/AndL"/>
</dbReference>
<dbReference type="InterPro" id="IPR019823">
    <property type="entry name" value="Mechanosensitive_channel_CS"/>
</dbReference>
<dbReference type="Gene3D" id="1.10.1200.120">
    <property type="entry name" value="Large-conductance mechanosensitive channel, MscL, domain 1"/>
    <property type="match status" value="1"/>
</dbReference>
<evidence type="ECO:0000256" key="2">
    <source>
        <dbReference type="ARBA" id="ARBA00007254"/>
    </source>
</evidence>
<evidence type="ECO:0000313" key="11">
    <source>
        <dbReference type="EMBL" id="MDQ0188765.1"/>
    </source>
</evidence>
<comment type="function">
    <text evidence="10">Channel that opens in response to stretch forces in the membrane lipid bilayer. May participate in the regulation of osmotic pressure changes within the cell.</text>
</comment>
<comment type="similarity">
    <text evidence="2 10">Belongs to the MscL family.</text>
</comment>
<dbReference type="PANTHER" id="PTHR30266:SF2">
    <property type="entry name" value="LARGE-CONDUCTANCE MECHANOSENSITIVE CHANNEL"/>
    <property type="match status" value="1"/>
</dbReference>
<feature type="transmembrane region" description="Helical" evidence="10">
    <location>
        <begin position="83"/>
        <end position="101"/>
    </location>
</feature>
<comment type="subcellular location">
    <subcellularLocation>
        <location evidence="1 10">Cell membrane</location>
        <topology evidence="1 10">Multi-pass membrane protein</topology>
    </subcellularLocation>
</comment>
<evidence type="ECO:0000256" key="9">
    <source>
        <dbReference type="ARBA" id="ARBA00023303"/>
    </source>
</evidence>
<dbReference type="PROSITE" id="PS01327">
    <property type="entry name" value="MSCL"/>
    <property type="match status" value="1"/>
</dbReference>
<dbReference type="EMBL" id="JAUSTP010000002">
    <property type="protein sequence ID" value="MDQ0188765.1"/>
    <property type="molecule type" value="Genomic_DNA"/>
</dbReference>
<comment type="caution">
    <text evidence="11">The sequence shown here is derived from an EMBL/GenBank/DDBJ whole genome shotgun (WGS) entry which is preliminary data.</text>
</comment>
<evidence type="ECO:0000313" key="12">
    <source>
        <dbReference type="Proteomes" id="UP001232973"/>
    </source>
</evidence>
<evidence type="ECO:0000256" key="6">
    <source>
        <dbReference type="ARBA" id="ARBA00022989"/>
    </source>
</evidence>
<dbReference type="RefSeq" id="WP_274455257.1">
    <property type="nucleotide sequence ID" value="NZ_CP067097.1"/>
</dbReference>
<dbReference type="NCBIfam" id="TIGR00220">
    <property type="entry name" value="mscL"/>
    <property type="match status" value="1"/>
</dbReference>
<keyword evidence="8 10" id="KW-0472">Membrane</keyword>
<dbReference type="InterPro" id="IPR036019">
    <property type="entry name" value="MscL_channel"/>
</dbReference>
<dbReference type="Pfam" id="PF01741">
    <property type="entry name" value="MscL"/>
    <property type="match status" value="1"/>
</dbReference>
<feature type="transmembrane region" description="Helical" evidence="10">
    <location>
        <begin position="12"/>
        <end position="31"/>
    </location>
</feature>
<keyword evidence="4 10" id="KW-1003">Cell membrane</keyword>
<dbReference type="InterPro" id="IPR001185">
    <property type="entry name" value="MS_channel"/>
</dbReference>
<dbReference type="HAMAP" id="MF_00115">
    <property type="entry name" value="MscL"/>
    <property type="match status" value="1"/>
</dbReference>
<organism evidence="11 12">
    <name type="scientific">Alicyclobacillus cycloheptanicus</name>
    <dbReference type="NCBI Taxonomy" id="1457"/>
    <lineage>
        <taxon>Bacteria</taxon>
        <taxon>Bacillati</taxon>
        <taxon>Bacillota</taxon>
        <taxon>Bacilli</taxon>
        <taxon>Bacillales</taxon>
        <taxon>Alicyclobacillaceae</taxon>
        <taxon>Alicyclobacillus</taxon>
    </lineage>
</organism>
<gene>
    <name evidence="10" type="primary">mscL</name>
    <name evidence="11" type="ORF">J2S03_000577</name>
</gene>
<sequence length="146" mass="15944">MFREFKAFIARGNVIDLAIGIIIGSAFNKIVSSLVNDIVMPPIGLLLKHVDFSQLYINLSDKHYPSLSAAEAAGAPTINYGSFINNVIDFLIIAVVVFLVIRQINRFAPHHEEAPPAPARTCPFCATEIPLQATRCPHCTSELPAD</sequence>